<dbReference type="PANTHER" id="PTHR31307">
    <property type="entry name" value="TRIHELIX TRANSCRIPTION FACTOR ASIL2"/>
    <property type="match status" value="1"/>
</dbReference>
<dbReference type="Pfam" id="PF13837">
    <property type="entry name" value="Myb_DNA-bind_4"/>
    <property type="match status" value="1"/>
</dbReference>
<proteinExistence type="predicted"/>
<evidence type="ECO:0000256" key="1">
    <source>
        <dbReference type="SAM" id="MobiDB-lite"/>
    </source>
</evidence>
<dbReference type="InterPro" id="IPR044823">
    <property type="entry name" value="ASIL1/2-like"/>
</dbReference>
<accession>A0A2P5VP99</accession>
<evidence type="ECO:0000313" key="4">
    <source>
        <dbReference type="Proteomes" id="UP000239757"/>
    </source>
</evidence>
<evidence type="ECO:0000313" key="3">
    <source>
        <dbReference type="EMBL" id="PPR80654.1"/>
    </source>
</evidence>
<dbReference type="AlphaFoldDB" id="A0A2P5VP99"/>
<feature type="domain" description="Myb/SANT-like DNA-binding" evidence="2">
    <location>
        <begin position="24"/>
        <end position="115"/>
    </location>
</feature>
<gene>
    <name evidence="3" type="ORF">GOBAR_AA40059</name>
</gene>
<dbReference type="InterPro" id="IPR044822">
    <property type="entry name" value="Myb_DNA-bind_4"/>
</dbReference>
<dbReference type="EMBL" id="KZ671735">
    <property type="protein sequence ID" value="PPR80654.1"/>
    <property type="molecule type" value="Genomic_DNA"/>
</dbReference>
<sequence length="453" mass="50568">MSTTTSPPLPQPSSATAARRVPPPCWTKDETLALIDAYKEKWFALRRGNLKASDWDAVSDVVSSASDPGTVKSSVQCRHKIEKLRKRYRAEKQRSLKNSGKFSSSWDLYPLLDSMNFASTSVAGSDDQDHTIDHRVTVFGDFCLKSNKHENIDGNSGSNLGFDREFRGGYNSSFNFDHKWLENGGFVAKGIKKFKSDGRIGDGYGSMVDFDHSFGQHVDSLGEFPLKTLGDRSFLNVGFKSKNYGCPNLNYDYDNDSKEYSIDEEMGFRARDSGAWDSVPQGIHQKKRGRVDMNFEPGGDCRGLNGDASCSRPGPERKNAGAGVKRGVDPVDEMVSSIKLLAEGALSEKKKKKKKPSLMFSNMNGNGVEEWQEDAFIKKERIYQMQFIFLSSSHDWISVHHKSVFVPALYFVSSKKSSTQKGFFRDDSNIHDIASFILLKPLATFSGIMTPLL</sequence>
<feature type="compositionally biased region" description="Low complexity" evidence="1">
    <location>
        <begin position="1"/>
        <end position="18"/>
    </location>
</feature>
<protein>
    <recommendedName>
        <fullName evidence="2">Myb/SANT-like DNA-binding domain-containing protein</fullName>
    </recommendedName>
</protein>
<name>A0A2P5VP99_GOSBA</name>
<evidence type="ECO:0000259" key="2">
    <source>
        <dbReference type="Pfam" id="PF13837"/>
    </source>
</evidence>
<feature type="region of interest" description="Disordered" evidence="1">
    <location>
        <begin position="304"/>
        <end position="325"/>
    </location>
</feature>
<organism evidence="3 4">
    <name type="scientific">Gossypium barbadense</name>
    <name type="common">Sea Island cotton</name>
    <name type="synonym">Hibiscus barbadensis</name>
    <dbReference type="NCBI Taxonomy" id="3634"/>
    <lineage>
        <taxon>Eukaryota</taxon>
        <taxon>Viridiplantae</taxon>
        <taxon>Streptophyta</taxon>
        <taxon>Embryophyta</taxon>
        <taxon>Tracheophyta</taxon>
        <taxon>Spermatophyta</taxon>
        <taxon>Magnoliopsida</taxon>
        <taxon>eudicotyledons</taxon>
        <taxon>Gunneridae</taxon>
        <taxon>Pentapetalae</taxon>
        <taxon>rosids</taxon>
        <taxon>malvids</taxon>
        <taxon>Malvales</taxon>
        <taxon>Malvaceae</taxon>
        <taxon>Malvoideae</taxon>
        <taxon>Gossypium</taxon>
    </lineage>
</organism>
<dbReference type="Proteomes" id="UP000239757">
    <property type="component" value="Unassembled WGS sequence"/>
</dbReference>
<dbReference type="OrthoDB" id="1901794at2759"/>
<dbReference type="Gene3D" id="1.10.10.60">
    <property type="entry name" value="Homeodomain-like"/>
    <property type="match status" value="1"/>
</dbReference>
<feature type="region of interest" description="Disordered" evidence="1">
    <location>
        <begin position="1"/>
        <end position="22"/>
    </location>
</feature>
<reference evidence="3 4" key="1">
    <citation type="submission" date="2015-01" db="EMBL/GenBank/DDBJ databases">
        <title>Genome of allotetraploid Gossypium barbadense reveals genomic plasticity and fiber elongation in cotton evolution.</title>
        <authorList>
            <person name="Chen X."/>
            <person name="Liu X."/>
            <person name="Zhao B."/>
            <person name="Zheng H."/>
            <person name="Hu Y."/>
            <person name="Lu G."/>
            <person name="Yang C."/>
            <person name="Chen J."/>
            <person name="Shan C."/>
            <person name="Zhang L."/>
            <person name="Zhou Y."/>
            <person name="Wang L."/>
            <person name="Guo W."/>
            <person name="Bai Y."/>
            <person name="Ruan J."/>
            <person name="Shangguan X."/>
            <person name="Mao Y."/>
            <person name="Jiang J."/>
            <person name="Zhu Y."/>
            <person name="Lei J."/>
            <person name="Kang H."/>
            <person name="Chen S."/>
            <person name="He X."/>
            <person name="Wang R."/>
            <person name="Wang Y."/>
            <person name="Chen J."/>
            <person name="Wang L."/>
            <person name="Yu S."/>
            <person name="Wang B."/>
            <person name="Wei J."/>
            <person name="Song S."/>
            <person name="Lu X."/>
            <person name="Gao Z."/>
            <person name="Gu W."/>
            <person name="Deng X."/>
            <person name="Ma D."/>
            <person name="Wang S."/>
            <person name="Liang W."/>
            <person name="Fang L."/>
            <person name="Cai C."/>
            <person name="Zhu X."/>
            <person name="Zhou B."/>
            <person name="Zhang Y."/>
            <person name="Chen Z."/>
            <person name="Xu S."/>
            <person name="Zhu R."/>
            <person name="Wang S."/>
            <person name="Zhang T."/>
            <person name="Zhao G."/>
        </authorList>
    </citation>
    <scope>NUCLEOTIDE SEQUENCE [LARGE SCALE GENOMIC DNA]</scope>
    <source>
        <strain evidence="4">cv. Xinhai21</strain>
        <tissue evidence="3">Leaf</tissue>
    </source>
</reference>
<dbReference type="PANTHER" id="PTHR31307:SF43">
    <property type="entry name" value="TRIHELIX TRANSCRIPTION FACTOR ASIL2-LIKE"/>
    <property type="match status" value="1"/>
</dbReference>